<dbReference type="GO" id="GO:0010181">
    <property type="term" value="F:FMN binding"/>
    <property type="evidence" value="ECO:0007669"/>
    <property type="project" value="InterPro"/>
</dbReference>
<dbReference type="PROSITE" id="PS00061">
    <property type="entry name" value="ADH_SHORT"/>
    <property type="match status" value="1"/>
</dbReference>
<feature type="domain" description="NADH:flavin oxidoreductase/NADH oxidase N-terminal" evidence="2">
    <location>
        <begin position="290"/>
        <end position="621"/>
    </location>
</feature>
<accession>A0A1X7RKZ9</accession>
<dbReference type="PRINTS" id="PR00080">
    <property type="entry name" value="SDRFAMILY"/>
</dbReference>
<dbReference type="Proteomes" id="UP000215127">
    <property type="component" value="Chromosome 2"/>
</dbReference>
<reference evidence="3 4" key="1">
    <citation type="submission" date="2016-06" db="EMBL/GenBank/DDBJ databases">
        <authorList>
            <person name="Kjaerup R.B."/>
            <person name="Dalgaard T.S."/>
            <person name="Juul-Madsen H.R."/>
        </authorList>
    </citation>
    <scope>NUCLEOTIDE SEQUENCE [LARGE SCALE GENOMIC DNA]</scope>
</reference>
<dbReference type="InterPro" id="IPR036291">
    <property type="entry name" value="NAD(P)-bd_dom_sf"/>
</dbReference>
<proteinExistence type="predicted"/>
<evidence type="ECO:0000313" key="4">
    <source>
        <dbReference type="Proteomes" id="UP000215127"/>
    </source>
</evidence>
<dbReference type="FunFam" id="3.40.50.720:FF:000084">
    <property type="entry name" value="Short-chain dehydrogenase reductase"/>
    <property type="match status" value="1"/>
</dbReference>
<protein>
    <recommendedName>
        <fullName evidence="2">NADH:flavin oxidoreductase/NADH oxidase N-terminal domain-containing protein</fullName>
    </recommendedName>
</protein>
<dbReference type="InterPro" id="IPR045247">
    <property type="entry name" value="Oye-like"/>
</dbReference>
<dbReference type="InterPro" id="IPR002347">
    <property type="entry name" value="SDR_fam"/>
</dbReference>
<evidence type="ECO:0000313" key="3">
    <source>
        <dbReference type="EMBL" id="SMQ47881.1"/>
    </source>
</evidence>
<dbReference type="InterPro" id="IPR020904">
    <property type="entry name" value="Sc_DH/Rdtase_CS"/>
</dbReference>
<name>A0A1X7RKZ9_ZYMT9</name>
<keyword evidence="4" id="KW-1185">Reference proteome</keyword>
<dbReference type="InterPro" id="IPR013785">
    <property type="entry name" value="Aldolase_TIM"/>
</dbReference>
<dbReference type="Gene3D" id="3.40.50.720">
    <property type="entry name" value="NAD(P)-binding Rossmann-like Domain"/>
    <property type="match status" value="1"/>
</dbReference>
<dbReference type="AlphaFoldDB" id="A0A1X7RKZ9"/>
<dbReference type="Gene3D" id="3.20.20.70">
    <property type="entry name" value="Aldolase class I"/>
    <property type="match status" value="1"/>
</dbReference>
<dbReference type="PRINTS" id="PR00081">
    <property type="entry name" value="GDHRDH"/>
</dbReference>
<dbReference type="GO" id="GO:0003959">
    <property type="term" value="F:NADPH dehydrogenase activity"/>
    <property type="evidence" value="ECO:0007669"/>
    <property type="project" value="TreeGrafter"/>
</dbReference>
<gene>
    <name evidence="3" type="ORF">ZT3D7_G3029</name>
</gene>
<dbReference type="STRING" id="1276538.A0A1X7RKZ9"/>
<dbReference type="Pfam" id="PF00724">
    <property type="entry name" value="Oxidored_FMN"/>
    <property type="match status" value="1"/>
</dbReference>
<dbReference type="InterPro" id="IPR001155">
    <property type="entry name" value="OxRdtase_FMN_N"/>
</dbReference>
<dbReference type="Pfam" id="PF13561">
    <property type="entry name" value="adh_short_C2"/>
    <property type="match status" value="1"/>
</dbReference>
<dbReference type="SUPFAM" id="SSF51395">
    <property type="entry name" value="FMN-linked oxidoreductases"/>
    <property type="match status" value="1"/>
</dbReference>
<dbReference type="PANTHER" id="PTHR22893">
    <property type="entry name" value="NADH OXIDOREDUCTASE-RELATED"/>
    <property type="match status" value="1"/>
</dbReference>
<sequence>MSQQQPVLVQSASLHGKVALITGAGRGIGRGCAIELGKRGCSVVVNYANSKSSADEVCKLIEETGTGAKAISIQADVSKKAEIERLFEESKAHFGKIDIVMSNSGTESWDKTEEISEEKYDHVFNLNARAQFFVGQAAWKYLEDNGRLILMSSIAAGLLGVKDHVLYNASKMAVIGMIKGFATDFGARGITVNGVAPGGIKSDMFTQNAWHYIPGGSPDWPADKIEALMADHCPLKRCATPEDVARVVAFLASDDGGWVNGQVITISGGSSQSRLLYTTSSMSPREDDWLFKPIRIGRSELSSRIVMGPLGSTLADENNVLDDSAREYYGKRACIPGTLIIGEATFVSPQASGTTEPRAGIYTEEQINSWKRIVDSVHGAGSFIYLQLWALGRSADPEIKARDGTGDVVSSSAVAQEGGPVPRALEEEEIWTYISDYAEAARVAVEVAGFDGVELHGGNNSLLDQFTQDAVNQRTDGWGGSIEKRSRFGVEVTAAVCAAIGSDRVGYRISPFSTYQSMGMKDAVPQFCDLLAGLKALGIAYVHLVESRIAGRVDVEAGESLDPFIEQWADYGPIVLAGGFSPESAATAVNTQYKDKDVLIAFGRAFVTNPDLVQKIKDGTPLAE</sequence>
<dbReference type="PANTHER" id="PTHR22893:SF91">
    <property type="entry name" value="NADPH DEHYDROGENASE 2-RELATED"/>
    <property type="match status" value="1"/>
</dbReference>
<dbReference type="EMBL" id="LT853693">
    <property type="protein sequence ID" value="SMQ47881.1"/>
    <property type="molecule type" value="Genomic_DNA"/>
</dbReference>
<evidence type="ECO:0000256" key="1">
    <source>
        <dbReference type="ARBA" id="ARBA00022857"/>
    </source>
</evidence>
<dbReference type="SUPFAM" id="SSF51735">
    <property type="entry name" value="NAD(P)-binding Rossmann-fold domains"/>
    <property type="match status" value="1"/>
</dbReference>
<keyword evidence="1" id="KW-0521">NADP</keyword>
<evidence type="ECO:0000259" key="2">
    <source>
        <dbReference type="Pfam" id="PF00724"/>
    </source>
</evidence>
<organism evidence="3 4">
    <name type="scientific">Zymoseptoria tritici (strain ST99CH_3D7)</name>
    <dbReference type="NCBI Taxonomy" id="1276538"/>
    <lineage>
        <taxon>Eukaryota</taxon>
        <taxon>Fungi</taxon>
        <taxon>Dikarya</taxon>
        <taxon>Ascomycota</taxon>
        <taxon>Pezizomycotina</taxon>
        <taxon>Dothideomycetes</taxon>
        <taxon>Dothideomycetidae</taxon>
        <taxon>Mycosphaerellales</taxon>
        <taxon>Mycosphaerellaceae</taxon>
        <taxon>Zymoseptoria</taxon>
    </lineage>
</organism>
<dbReference type="CDD" id="cd02933">
    <property type="entry name" value="OYE_like_FMN"/>
    <property type="match status" value="1"/>
</dbReference>